<dbReference type="PANTHER" id="PTHR23155">
    <property type="entry name" value="DISEASE RESISTANCE PROTEIN RP"/>
    <property type="match status" value="1"/>
</dbReference>
<dbReference type="Pfam" id="PF23559">
    <property type="entry name" value="WHD_DRP"/>
    <property type="match status" value="1"/>
</dbReference>
<evidence type="ECO:0000259" key="5">
    <source>
        <dbReference type="Pfam" id="PF18052"/>
    </source>
</evidence>
<protein>
    <recommendedName>
        <fullName evidence="9">NB-ARC domain-containing protein</fullName>
    </recommendedName>
</protein>
<evidence type="ECO:0000256" key="2">
    <source>
        <dbReference type="ARBA" id="ARBA00022741"/>
    </source>
</evidence>
<dbReference type="Proteomes" id="UP000886595">
    <property type="component" value="Unassembled WGS sequence"/>
</dbReference>
<dbReference type="AlphaFoldDB" id="A0A8X7QYI9"/>
<dbReference type="FunFam" id="1.10.10.10:FF:000322">
    <property type="entry name" value="Probable disease resistance protein At1g63360"/>
    <property type="match status" value="1"/>
</dbReference>
<dbReference type="InterPro" id="IPR036388">
    <property type="entry name" value="WH-like_DNA-bd_sf"/>
</dbReference>
<dbReference type="OrthoDB" id="1935686at2759"/>
<feature type="domain" description="Disease resistance protein winged helix" evidence="6">
    <location>
        <begin position="196"/>
        <end position="267"/>
    </location>
</feature>
<sequence>MLKCFLEDADVKKHTSAMVRNTIKDIKEIVLDAEDTVETFILEKKLGNTNRTRKFSCGMFERRRLAYDMAAIRWKVLLTSRNEEVALHADKQCVNFKPECLTFEESWDLLQMIAFPIKDTDEFKIDEEMEEMGKDMIKHCGGLPLALKGLGGLLAHIVGGASFSDRNISSVYHVLYLSFEELPVYLKHCFLYLAHFPEDYQISVENLSYYWAAEGIKRPMYSDGASIREVADEYIEELVKRNMIISKRDVKTLRFETCQLHDMMREVCLRKAEEDIFLGTSTGNSKSPCKSRRLAVHLLDEIFIPETLVKNRRLRTLLFIKSGVWYETEKT</sequence>
<accession>A0A8X7QYI9</accession>
<evidence type="ECO:0000256" key="3">
    <source>
        <dbReference type="ARBA" id="ARBA00022821"/>
    </source>
</evidence>
<dbReference type="SUPFAM" id="SSF52540">
    <property type="entry name" value="P-loop containing nucleoside triphosphate hydrolases"/>
    <property type="match status" value="1"/>
</dbReference>
<feature type="domain" description="Disease resistance N-terminal" evidence="5">
    <location>
        <begin position="1"/>
        <end position="52"/>
    </location>
</feature>
<dbReference type="InterPro" id="IPR041118">
    <property type="entry name" value="Rx_N"/>
</dbReference>
<feature type="domain" description="NB-ARC" evidence="4">
    <location>
        <begin position="66"/>
        <end position="118"/>
    </location>
</feature>
<evidence type="ECO:0000313" key="8">
    <source>
        <dbReference type="Proteomes" id="UP000886595"/>
    </source>
</evidence>
<name>A0A8X7QYI9_BRACI</name>
<dbReference type="EMBL" id="JAAMPC010000012">
    <property type="protein sequence ID" value="KAG2277105.1"/>
    <property type="molecule type" value="Genomic_DNA"/>
</dbReference>
<evidence type="ECO:0000256" key="1">
    <source>
        <dbReference type="ARBA" id="ARBA00022737"/>
    </source>
</evidence>
<keyword evidence="2" id="KW-0547">Nucleotide-binding</keyword>
<dbReference type="InterPro" id="IPR042197">
    <property type="entry name" value="Apaf_helical"/>
</dbReference>
<dbReference type="Gene3D" id="1.10.10.10">
    <property type="entry name" value="Winged helix-like DNA-binding domain superfamily/Winged helix DNA-binding domain"/>
    <property type="match status" value="1"/>
</dbReference>
<keyword evidence="1" id="KW-0677">Repeat</keyword>
<dbReference type="GO" id="GO:0098542">
    <property type="term" value="P:defense response to other organism"/>
    <property type="evidence" value="ECO:0007669"/>
    <property type="project" value="TreeGrafter"/>
</dbReference>
<evidence type="ECO:0000259" key="4">
    <source>
        <dbReference type="Pfam" id="PF00931"/>
    </source>
</evidence>
<reference evidence="7 8" key="1">
    <citation type="submission" date="2020-02" db="EMBL/GenBank/DDBJ databases">
        <authorList>
            <person name="Ma Q."/>
            <person name="Huang Y."/>
            <person name="Song X."/>
            <person name="Pei D."/>
        </authorList>
    </citation>
    <scope>NUCLEOTIDE SEQUENCE [LARGE SCALE GENOMIC DNA]</scope>
    <source>
        <strain evidence="7">Sxm20200214</strain>
        <tissue evidence="7">Leaf</tissue>
    </source>
</reference>
<dbReference type="Pfam" id="PF18052">
    <property type="entry name" value="Rx_N"/>
    <property type="match status" value="1"/>
</dbReference>
<dbReference type="InterPro" id="IPR044974">
    <property type="entry name" value="Disease_R_plants"/>
</dbReference>
<evidence type="ECO:0000313" key="7">
    <source>
        <dbReference type="EMBL" id="KAG2277105.1"/>
    </source>
</evidence>
<gene>
    <name evidence="7" type="ORF">Bca52824_059660</name>
</gene>
<dbReference type="GO" id="GO:0043531">
    <property type="term" value="F:ADP binding"/>
    <property type="evidence" value="ECO:0007669"/>
    <property type="project" value="InterPro"/>
</dbReference>
<dbReference type="Gene3D" id="1.20.5.4130">
    <property type="match status" value="1"/>
</dbReference>
<comment type="caution">
    <text evidence="7">The sequence shown here is derived from an EMBL/GenBank/DDBJ whole genome shotgun (WGS) entry which is preliminary data.</text>
</comment>
<dbReference type="Pfam" id="PF00931">
    <property type="entry name" value="NB-ARC"/>
    <property type="match status" value="1"/>
</dbReference>
<dbReference type="InterPro" id="IPR027417">
    <property type="entry name" value="P-loop_NTPase"/>
</dbReference>
<organism evidence="7 8">
    <name type="scientific">Brassica carinata</name>
    <name type="common">Ethiopian mustard</name>
    <name type="synonym">Abyssinian cabbage</name>
    <dbReference type="NCBI Taxonomy" id="52824"/>
    <lineage>
        <taxon>Eukaryota</taxon>
        <taxon>Viridiplantae</taxon>
        <taxon>Streptophyta</taxon>
        <taxon>Embryophyta</taxon>
        <taxon>Tracheophyta</taxon>
        <taxon>Spermatophyta</taxon>
        <taxon>Magnoliopsida</taxon>
        <taxon>eudicotyledons</taxon>
        <taxon>Gunneridae</taxon>
        <taxon>Pentapetalae</taxon>
        <taxon>rosids</taxon>
        <taxon>malvids</taxon>
        <taxon>Brassicales</taxon>
        <taxon>Brassicaceae</taxon>
        <taxon>Brassiceae</taxon>
        <taxon>Brassica</taxon>
    </lineage>
</organism>
<proteinExistence type="predicted"/>
<dbReference type="InterPro" id="IPR058922">
    <property type="entry name" value="WHD_DRP"/>
</dbReference>
<evidence type="ECO:0008006" key="9">
    <source>
        <dbReference type="Google" id="ProtNLM"/>
    </source>
</evidence>
<dbReference type="InterPro" id="IPR002182">
    <property type="entry name" value="NB-ARC"/>
</dbReference>
<keyword evidence="8" id="KW-1185">Reference proteome</keyword>
<evidence type="ECO:0000259" key="6">
    <source>
        <dbReference type="Pfam" id="PF23559"/>
    </source>
</evidence>
<dbReference type="Gene3D" id="1.10.8.430">
    <property type="entry name" value="Helical domain of apoptotic protease-activating factors"/>
    <property type="match status" value="1"/>
</dbReference>
<dbReference type="PANTHER" id="PTHR23155:SF1185">
    <property type="entry name" value="DISEASE RESISTANCE RPP8-LIKE PROTEIN 3-RELATED"/>
    <property type="match status" value="1"/>
</dbReference>
<keyword evidence="3" id="KW-0611">Plant defense</keyword>